<dbReference type="PANTHER" id="PTHR24422">
    <property type="entry name" value="CHEMOTAXIS PROTEIN METHYLTRANSFERASE"/>
    <property type="match status" value="1"/>
</dbReference>
<proteinExistence type="predicted"/>
<dbReference type="InterPro" id="IPR036804">
    <property type="entry name" value="CheR_N_sf"/>
</dbReference>
<dbReference type="SUPFAM" id="SSF53335">
    <property type="entry name" value="S-adenosyl-L-methionine-dependent methyltransferases"/>
    <property type="match status" value="1"/>
</dbReference>
<feature type="domain" description="CheR-type methyltransferase" evidence="7">
    <location>
        <begin position="8"/>
        <end position="277"/>
    </location>
</feature>
<evidence type="ECO:0000256" key="1">
    <source>
        <dbReference type="ARBA" id="ARBA00001541"/>
    </source>
</evidence>
<dbReference type="EMBL" id="UWOC01000003">
    <property type="protein sequence ID" value="VCU06949.1"/>
    <property type="molecule type" value="Genomic_DNA"/>
</dbReference>
<dbReference type="InterPro" id="IPR026024">
    <property type="entry name" value="Chemotaxis_MeTrfase_CheR"/>
</dbReference>
<dbReference type="PANTHER" id="PTHR24422:SF10">
    <property type="entry name" value="CHEMOTAXIS PROTEIN METHYLTRANSFERASE 2"/>
    <property type="match status" value="1"/>
</dbReference>
<feature type="binding site" evidence="6">
    <location>
        <position position="91"/>
    </location>
    <ligand>
        <name>S-adenosyl-L-methionine</name>
        <dbReference type="ChEBI" id="CHEBI:59789"/>
    </ligand>
</feature>
<dbReference type="SUPFAM" id="SSF47757">
    <property type="entry name" value="Chemotaxis receptor methyltransferase CheR, N-terminal domain"/>
    <property type="match status" value="1"/>
</dbReference>
<dbReference type="Pfam" id="PF01739">
    <property type="entry name" value="CheR"/>
    <property type="match status" value="1"/>
</dbReference>
<feature type="binding site" evidence="6">
    <location>
        <position position="85"/>
    </location>
    <ligand>
        <name>S-adenosyl-L-methionine</name>
        <dbReference type="ChEBI" id="CHEBI:59789"/>
    </ligand>
</feature>
<evidence type="ECO:0000313" key="8">
    <source>
        <dbReference type="EMBL" id="VCU06949.1"/>
    </source>
</evidence>
<dbReference type="InterPro" id="IPR029063">
    <property type="entry name" value="SAM-dependent_MTases_sf"/>
</dbReference>
<dbReference type="Pfam" id="PF03705">
    <property type="entry name" value="CheR_N"/>
    <property type="match status" value="1"/>
</dbReference>
<gene>
    <name evidence="8" type="primary">cheR</name>
    <name evidence="8" type="ORF">RHODGE_RHODGE_00039</name>
</gene>
<reference evidence="9" key="1">
    <citation type="submission" date="2018-10" db="EMBL/GenBank/DDBJ databases">
        <authorList>
            <person name="Peiro R."/>
            <person name="Begona"/>
            <person name="Cbmso G."/>
            <person name="Lopez M."/>
            <person name="Gonzalez S."/>
            <person name="Sacristan E."/>
            <person name="Castillo E."/>
        </authorList>
    </citation>
    <scope>NUCLEOTIDE SEQUENCE [LARGE SCALE GENOMIC DNA]</scope>
</reference>
<name>A0A3S4B1Q7_9BRAD</name>
<evidence type="ECO:0000256" key="2">
    <source>
        <dbReference type="ARBA" id="ARBA00022603"/>
    </source>
</evidence>
<dbReference type="SMART" id="SM00138">
    <property type="entry name" value="MeTrc"/>
    <property type="match status" value="1"/>
</dbReference>
<dbReference type="Gene3D" id="1.10.155.10">
    <property type="entry name" value="Chemotaxis receptor methyltransferase CheR, N-terminal domain"/>
    <property type="match status" value="1"/>
</dbReference>
<evidence type="ECO:0000256" key="4">
    <source>
        <dbReference type="ARBA" id="ARBA00022691"/>
    </source>
</evidence>
<dbReference type="InterPro" id="IPR022641">
    <property type="entry name" value="CheR_N"/>
</dbReference>
<dbReference type="PROSITE" id="PS50123">
    <property type="entry name" value="CHER"/>
    <property type="match status" value="1"/>
</dbReference>
<evidence type="ECO:0000259" key="7">
    <source>
        <dbReference type="PROSITE" id="PS50123"/>
    </source>
</evidence>
<keyword evidence="4 5" id="KW-0949">S-adenosyl-L-methionine</keyword>
<sequence>MTSASARSPEEIDSISPEEFAKLCEFFYRRTGIVFSEKKRYFVARRVEERIAKTRSSSFRDYFGLLRFQASGEEFQQLVNLLTVNETYFFREDYQFEALTRGMLPELASARKPGDRLKIWSLPCSTGEEPYSIAMQVLENWPQCDQYEIQIFASDIDSRVLGDAVRGVYGERSLQRVGPALRAKYFEKIKADEYRLRDEIRESVDFSTVNVVDRVQMAAFRGFDVIFCRNLLIYFDDLGRRETVETLFECLAPGGFICLGHSENMSRMSSLFRPRKFADTIVHQKPTDAE</sequence>
<comment type="caution">
    <text evidence="8">The sequence shown here is derived from an EMBL/GenBank/DDBJ whole genome shotgun (WGS) entry which is preliminary data.</text>
</comment>
<comment type="catalytic activity">
    <reaction evidence="1 5">
        <text>L-glutamyl-[protein] + S-adenosyl-L-methionine = [protein]-L-glutamate 5-O-methyl ester + S-adenosyl-L-homocysteine</text>
        <dbReference type="Rhea" id="RHEA:24452"/>
        <dbReference type="Rhea" id="RHEA-COMP:10208"/>
        <dbReference type="Rhea" id="RHEA-COMP:10311"/>
        <dbReference type="ChEBI" id="CHEBI:29973"/>
        <dbReference type="ChEBI" id="CHEBI:57856"/>
        <dbReference type="ChEBI" id="CHEBI:59789"/>
        <dbReference type="ChEBI" id="CHEBI:82795"/>
        <dbReference type="EC" id="2.1.1.80"/>
    </reaction>
</comment>
<dbReference type="PIRSF" id="PIRSF000410">
    <property type="entry name" value="CheR"/>
    <property type="match status" value="1"/>
</dbReference>
<dbReference type="InterPro" id="IPR050903">
    <property type="entry name" value="Bact_Chemotaxis_MeTrfase"/>
</dbReference>
<dbReference type="GO" id="GO:0008983">
    <property type="term" value="F:protein-glutamate O-methyltransferase activity"/>
    <property type="evidence" value="ECO:0007669"/>
    <property type="project" value="UniProtKB-EC"/>
</dbReference>
<dbReference type="OrthoDB" id="9816309at2"/>
<evidence type="ECO:0000313" key="9">
    <source>
        <dbReference type="Proteomes" id="UP000289200"/>
    </source>
</evidence>
<keyword evidence="3 5" id="KW-0808">Transferase</keyword>
<dbReference type="AlphaFoldDB" id="A0A3S4B1Q7"/>
<feature type="binding site" evidence="6">
    <location>
        <position position="129"/>
    </location>
    <ligand>
        <name>S-adenosyl-L-methionine</name>
        <dbReference type="ChEBI" id="CHEBI:59789"/>
    </ligand>
</feature>
<keyword evidence="2 5" id="KW-0489">Methyltransferase</keyword>
<accession>A0A3S4B1Q7</accession>
<comment type="function">
    <text evidence="5">Methylation of the membrane-bound methyl-accepting chemotaxis proteins (MCP) to form gamma-glutamyl methyl ester residues in MCP.</text>
</comment>
<dbReference type="Gene3D" id="3.40.50.150">
    <property type="entry name" value="Vaccinia Virus protein VP39"/>
    <property type="match status" value="1"/>
</dbReference>
<dbReference type="InterPro" id="IPR000780">
    <property type="entry name" value="CheR_MeTrfase"/>
</dbReference>
<feature type="binding site" evidence="6">
    <location>
        <position position="87"/>
    </location>
    <ligand>
        <name>S-adenosyl-L-methionine</name>
        <dbReference type="ChEBI" id="CHEBI:59789"/>
    </ligand>
</feature>
<feature type="binding site" evidence="6">
    <location>
        <position position="155"/>
    </location>
    <ligand>
        <name>S-adenosyl-L-methionine</name>
        <dbReference type="ChEBI" id="CHEBI:59789"/>
    </ligand>
</feature>
<evidence type="ECO:0000256" key="3">
    <source>
        <dbReference type="ARBA" id="ARBA00022679"/>
    </source>
</evidence>
<evidence type="ECO:0000256" key="6">
    <source>
        <dbReference type="PIRSR" id="PIRSR000410-1"/>
    </source>
</evidence>
<dbReference type="InterPro" id="IPR022642">
    <property type="entry name" value="CheR_C"/>
</dbReference>
<dbReference type="GO" id="GO:0032259">
    <property type="term" value="P:methylation"/>
    <property type="evidence" value="ECO:0007669"/>
    <property type="project" value="UniProtKB-KW"/>
</dbReference>
<keyword evidence="9" id="KW-1185">Reference proteome</keyword>
<feature type="binding site" evidence="6">
    <location>
        <begin position="229"/>
        <end position="230"/>
    </location>
    <ligand>
        <name>S-adenosyl-L-methionine</name>
        <dbReference type="ChEBI" id="CHEBI:59789"/>
    </ligand>
</feature>
<evidence type="ECO:0000256" key="5">
    <source>
        <dbReference type="PIRNR" id="PIRNR000410"/>
    </source>
</evidence>
<dbReference type="PRINTS" id="PR00996">
    <property type="entry name" value="CHERMTFRASE"/>
</dbReference>
<dbReference type="EC" id="2.1.1.80" evidence="5"/>
<protein>
    <recommendedName>
        <fullName evidence="5">Chemotaxis protein methyltransferase</fullName>
        <ecNumber evidence="5">2.1.1.80</ecNumber>
    </recommendedName>
</protein>
<dbReference type="RefSeq" id="WP_129607156.1">
    <property type="nucleotide sequence ID" value="NZ_UWOC01000003.1"/>
</dbReference>
<organism evidence="8 9">
    <name type="scientific">Rhodoplanes serenus</name>
    <dbReference type="NCBI Taxonomy" id="200615"/>
    <lineage>
        <taxon>Bacteria</taxon>
        <taxon>Pseudomonadati</taxon>
        <taxon>Pseudomonadota</taxon>
        <taxon>Alphaproteobacteria</taxon>
        <taxon>Hyphomicrobiales</taxon>
        <taxon>Nitrobacteraceae</taxon>
        <taxon>Rhodoplanes</taxon>
    </lineage>
</organism>
<dbReference type="Proteomes" id="UP000289200">
    <property type="component" value="Unassembled WGS sequence"/>
</dbReference>